<protein>
    <submittedName>
        <fullName evidence="2">Uncharacterized protein</fullName>
    </submittedName>
</protein>
<evidence type="ECO:0000256" key="1">
    <source>
        <dbReference type="SAM" id="MobiDB-lite"/>
    </source>
</evidence>
<dbReference type="OrthoDB" id="6170707at2759"/>
<feature type="compositionally biased region" description="Basic and acidic residues" evidence="1">
    <location>
        <begin position="571"/>
        <end position="586"/>
    </location>
</feature>
<dbReference type="EMBL" id="CAJPWZ010000701">
    <property type="protein sequence ID" value="CAG2198873.1"/>
    <property type="molecule type" value="Genomic_DNA"/>
</dbReference>
<evidence type="ECO:0000313" key="3">
    <source>
        <dbReference type="Proteomes" id="UP000683360"/>
    </source>
</evidence>
<accession>A0A8S3QUX3</accession>
<dbReference type="Proteomes" id="UP000683360">
    <property type="component" value="Unassembled WGS sequence"/>
</dbReference>
<organism evidence="2 3">
    <name type="scientific">Mytilus edulis</name>
    <name type="common">Blue mussel</name>
    <dbReference type="NCBI Taxonomy" id="6550"/>
    <lineage>
        <taxon>Eukaryota</taxon>
        <taxon>Metazoa</taxon>
        <taxon>Spiralia</taxon>
        <taxon>Lophotrochozoa</taxon>
        <taxon>Mollusca</taxon>
        <taxon>Bivalvia</taxon>
        <taxon>Autobranchia</taxon>
        <taxon>Pteriomorphia</taxon>
        <taxon>Mytilida</taxon>
        <taxon>Mytiloidea</taxon>
        <taxon>Mytilidae</taxon>
        <taxon>Mytilinae</taxon>
        <taxon>Mytilus</taxon>
    </lineage>
</organism>
<proteinExistence type="predicted"/>
<name>A0A8S3QUX3_MYTED</name>
<feature type="region of interest" description="Disordered" evidence="1">
    <location>
        <begin position="564"/>
        <end position="598"/>
    </location>
</feature>
<reference evidence="2" key="1">
    <citation type="submission" date="2021-03" db="EMBL/GenBank/DDBJ databases">
        <authorList>
            <person name="Bekaert M."/>
        </authorList>
    </citation>
    <scope>NUCLEOTIDE SEQUENCE</scope>
</reference>
<sequence>MSSSSHFDGTATLGWSLLKADIESTAFVKGWHSEQKLQTLVSRITGKAFKFYEKRSNTVQTDYETLYELFNDRFDKVGYPLLILKHLENIFPYPDELLDEFTDRIEELVEGAFQNESENVKEHLIIEYLTNTCCDEEGKELVQAVAEGSVYEAKRYLCTLSKFTSKRYLKLKSLWEPKMTNRIDDIDFKIEKTGDHDPIVRRQETDEIVDSKDITRTINNDEPECYTQPKHSSEVECNGAMEKKDADTNLIEKTEVHSPVMIEQGTEQTAHQGKTIEKVSDPVIEHHATSCHSNVVKEDAVYTIECPNTNYEAYWLGEDDCKMHREESSTPKCETDCLGENDDDKIQTEESPSSNYKSDAICETEEKGQKKLTNSHCFNEQNHDCDNKLSKSKVSAAKSCKETSRLITRHKLHLLVQAMVKDNNDLDKKRSTNRHEHILEESINTNEDSQCILKYDQVMQSQPKHEEGGNKDLKHFIKLNSYQNQLSQSELELLSNTIDRLTPNAVYCQNNLLTLELKDKQYRYWMTRKHDGEDRERDSNKEGNNFEDTLNNCVKRQVLKKEQWTQTDDLSSEKESSLTKRKEVKDQSTQTSVDKQTPMHFDQEHEWNMHFTQTAINHRNTVKAEDEHIDPGFLEGTQLKEKTRTEKLQEAKRCTRAYENNNIGRDSLKDTEKKAYVKTKTSKYKKIKKEQQIKKIKHKLITDKKESDISKRNMMRTIKRKDELVEMRVLPKTRSCGKDVKLRWKRPKAKRFHSKTFWRSDWNLNLDRNDVQTESLVTDKPFDISATEDGDIVAMQKLVS</sequence>
<feature type="region of interest" description="Disordered" evidence="1">
    <location>
        <begin position="330"/>
        <end position="358"/>
    </location>
</feature>
<evidence type="ECO:0000313" key="2">
    <source>
        <dbReference type="EMBL" id="CAG2198873.1"/>
    </source>
</evidence>
<keyword evidence="3" id="KW-1185">Reference proteome</keyword>
<comment type="caution">
    <text evidence="2">The sequence shown here is derived from an EMBL/GenBank/DDBJ whole genome shotgun (WGS) entry which is preliminary data.</text>
</comment>
<dbReference type="AlphaFoldDB" id="A0A8S3QUX3"/>
<gene>
    <name evidence="2" type="ORF">MEDL_13600</name>
</gene>